<dbReference type="HOGENOM" id="CLU_523947_0_0_1"/>
<accession>G3AQD2</accession>
<reference evidence="1 2" key="1">
    <citation type="journal article" date="2011" name="Proc. Natl. Acad. Sci. U.S.A.">
        <title>Comparative genomics of xylose-fermenting fungi for enhanced biofuel production.</title>
        <authorList>
            <person name="Wohlbach D.J."/>
            <person name="Kuo A."/>
            <person name="Sato T.K."/>
            <person name="Potts K.M."/>
            <person name="Salamov A.A."/>
            <person name="LaButti K.M."/>
            <person name="Sun H."/>
            <person name="Clum A."/>
            <person name="Pangilinan J.L."/>
            <person name="Lindquist E.A."/>
            <person name="Lucas S."/>
            <person name="Lapidus A."/>
            <person name="Jin M."/>
            <person name="Gunawan C."/>
            <person name="Balan V."/>
            <person name="Dale B.E."/>
            <person name="Jeffries T.W."/>
            <person name="Zinkel R."/>
            <person name="Barry K.W."/>
            <person name="Grigoriev I.V."/>
            <person name="Gasch A.P."/>
        </authorList>
    </citation>
    <scope>NUCLEOTIDE SEQUENCE [LARGE SCALE GENOMIC DNA]</scope>
    <source>
        <strain evidence="2">NRRL Y-27907 / 11-Y1</strain>
    </source>
</reference>
<dbReference type="GeneID" id="18874168"/>
<dbReference type="AlphaFoldDB" id="G3AQD2"/>
<dbReference type="Proteomes" id="UP000000709">
    <property type="component" value="Unassembled WGS sequence"/>
</dbReference>
<dbReference type="RefSeq" id="XP_007376257.1">
    <property type="nucleotide sequence ID" value="XM_007376195.1"/>
</dbReference>
<dbReference type="SUPFAM" id="SSF52058">
    <property type="entry name" value="L domain-like"/>
    <property type="match status" value="1"/>
</dbReference>
<gene>
    <name evidence="1" type="ORF">SPAPADRAFT_62048</name>
</gene>
<dbReference type="KEGG" id="spaa:SPAPADRAFT_62048"/>
<dbReference type="EMBL" id="GL996503">
    <property type="protein sequence ID" value="EGW31479.1"/>
    <property type="molecule type" value="Genomic_DNA"/>
</dbReference>
<evidence type="ECO:0000313" key="1">
    <source>
        <dbReference type="EMBL" id="EGW31479.1"/>
    </source>
</evidence>
<dbReference type="Gene3D" id="3.80.10.10">
    <property type="entry name" value="Ribonuclease Inhibitor"/>
    <property type="match status" value="1"/>
</dbReference>
<evidence type="ECO:0000313" key="2">
    <source>
        <dbReference type="Proteomes" id="UP000000709"/>
    </source>
</evidence>
<proteinExistence type="predicted"/>
<sequence length="520" mass="59767">MSKDFRIILAPNLESLRLNDITSSYGLSSLLVGQLPLKRIDLIGYFSMKFYHDFFYEYEFPEALEELYFENSNLLMDSTEYSDGVLPHPYLNDVFDLRINEKVKFPKGLKILHLSCPFTAIDSTWKIPDTIKRLVLAHISYIVDFPGLVLPSSLENFFVEPIYGLISEKTTNSDLISFPDSLVSFTYYGKPVEYFQTNLLELPNLRNLVFASHGLEGHSEQFFINGNNIGSVDFQNLHNLQSFELNELPKLGELSMNLPKSLRRFRIAMSEMNGFSQSFEFPPLESLILEQIGIDLDILNKLPSSVEHLELLECKAKMPEHLDLNLPHLRCLVMNDCNIDKKTFELLNLKRFTNLKVVGFQDNKISEIDLALFPPSVTNLSVYKNQAKIIYGEDVNLPNLRNLELSENNMIKHYEEADISVKSKSKFIVPEGIEWLKLRKCSISNFDFIVWPKELGAIALEMNRIRDENNSNIIDLCKRYAGAKCFDSISTTDICVSSGRTKMFLEYQQRGILKNVDNYS</sequence>
<name>G3AQD2_SPAPN</name>
<keyword evidence="2" id="KW-1185">Reference proteome</keyword>
<protein>
    <submittedName>
        <fullName evidence="1">Uncharacterized protein</fullName>
    </submittedName>
</protein>
<organism evidence="2">
    <name type="scientific">Spathaspora passalidarum (strain NRRL Y-27907 / 11-Y1)</name>
    <dbReference type="NCBI Taxonomy" id="619300"/>
    <lineage>
        <taxon>Eukaryota</taxon>
        <taxon>Fungi</taxon>
        <taxon>Dikarya</taxon>
        <taxon>Ascomycota</taxon>
        <taxon>Saccharomycotina</taxon>
        <taxon>Pichiomycetes</taxon>
        <taxon>Debaryomycetaceae</taxon>
        <taxon>Spathaspora</taxon>
    </lineage>
</organism>
<dbReference type="InParanoid" id="G3AQD2"/>
<dbReference type="InterPro" id="IPR032675">
    <property type="entry name" value="LRR_dom_sf"/>
</dbReference>
<dbReference type="OrthoDB" id="1111193at2759"/>